<dbReference type="EMBL" id="UOFN01000067">
    <property type="protein sequence ID" value="VAW76784.1"/>
    <property type="molecule type" value="Genomic_DNA"/>
</dbReference>
<name>A0A3B0Z601_9ZZZZ</name>
<reference evidence="1" key="1">
    <citation type="submission" date="2018-06" db="EMBL/GenBank/DDBJ databases">
        <authorList>
            <person name="Zhirakovskaya E."/>
        </authorList>
    </citation>
    <scope>NUCLEOTIDE SEQUENCE</scope>
</reference>
<evidence type="ECO:0000313" key="1">
    <source>
        <dbReference type="EMBL" id="VAW76784.1"/>
    </source>
</evidence>
<accession>A0A3B0Z601</accession>
<dbReference type="AlphaFoldDB" id="A0A3B0Z601"/>
<gene>
    <name evidence="1" type="ORF">MNBD_GAMMA15-63</name>
</gene>
<organism evidence="1">
    <name type="scientific">hydrothermal vent metagenome</name>
    <dbReference type="NCBI Taxonomy" id="652676"/>
    <lineage>
        <taxon>unclassified sequences</taxon>
        <taxon>metagenomes</taxon>
        <taxon>ecological metagenomes</taxon>
    </lineage>
</organism>
<protein>
    <recommendedName>
        <fullName evidence="2">DUF3108 domain-containing protein</fullName>
    </recommendedName>
</protein>
<proteinExistence type="predicted"/>
<evidence type="ECO:0008006" key="2">
    <source>
        <dbReference type="Google" id="ProtNLM"/>
    </source>
</evidence>
<dbReference type="Pfam" id="PF11306">
    <property type="entry name" value="DUF3108"/>
    <property type="match status" value="1"/>
</dbReference>
<dbReference type="InterPro" id="IPR021457">
    <property type="entry name" value="DUF3108"/>
</dbReference>
<sequence length="260" mass="30063">MTRRHRQWANYFSLCLAIFTALLLTSFTARAGAEEPYPEFVADYIVRINGIKVGEATFSLERTDNNEYLYRQRSKSTGVAALLGSDTSSQTSRWRYVDGEIQALEFRSKRKTGDDDDNAHLFFDWTQHRVENRGAGEHWNIELPEGTLDSLLMQMAMLFDLRDGKTDLEYFIAVRKRIKRYQFKVTGRDIIELPFGNYEAIRAERLGDKKDTSLVWGAPELDYFPVRFLKQKKVGVEIEILLQKLDFNPRLAQDTAGQGK</sequence>